<accession>A5Z9P3</accession>
<keyword evidence="4 10" id="KW-0812">Transmembrane</keyword>
<dbReference type="Pfam" id="PF00664">
    <property type="entry name" value="ABC_membrane"/>
    <property type="match status" value="1"/>
</dbReference>
<feature type="domain" description="ABC transporter" evidence="11">
    <location>
        <begin position="342"/>
        <end position="577"/>
    </location>
</feature>
<dbReference type="EMBL" id="AAVL02000037">
    <property type="protein sequence ID" value="EDM50487.1"/>
    <property type="molecule type" value="Genomic_DNA"/>
</dbReference>
<dbReference type="Gene3D" id="1.20.1560.10">
    <property type="entry name" value="ABC transporter type 1, transmembrane domain"/>
    <property type="match status" value="1"/>
</dbReference>
<keyword evidence="7 10" id="KW-1133">Transmembrane helix</keyword>
<keyword evidence="2" id="KW-0813">Transport</keyword>
<dbReference type="Proteomes" id="UP000006000">
    <property type="component" value="Unassembled WGS sequence"/>
</dbReference>
<feature type="domain" description="ABC transmembrane type-1" evidence="12">
    <location>
        <begin position="26"/>
        <end position="276"/>
    </location>
</feature>
<dbReference type="Gene3D" id="3.40.50.300">
    <property type="entry name" value="P-loop containing nucleotide triphosphate hydrolases"/>
    <property type="match status" value="1"/>
</dbReference>
<feature type="transmembrane region" description="Helical" evidence="10">
    <location>
        <begin position="167"/>
        <end position="185"/>
    </location>
</feature>
<keyword evidence="8 10" id="KW-0472">Membrane</keyword>
<keyword evidence="5" id="KW-0547">Nucleotide-binding</keyword>
<keyword evidence="3" id="KW-1003">Cell membrane</keyword>
<dbReference type="PROSITE" id="PS50929">
    <property type="entry name" value="ABC_TM1F"/>
    <property type="match status" value="1"/>
</dbReference>
<evidence type="ECO:0000256" key="4">
    <source>
        <dbReference type="ARBA" id="ARBA00022692"/>
    </source>
</evidence>
<dbReference type="InterPro" id="IPR003439">
    <property type="entry name" value="ABC_transporter-like_ATP-bd"/>
</dbReference>
<dbReference type="GO" id="GO:0016887">
    <property type="term" value="F:ATP hydrolysis activity"/>
    <property type="evidence" value="ECO:0007669"/>
    <property type="project" value="InterPro"/>
</dbReference>
<comment type="subcellular location">
    <subcellularLocation>
        <location evidence="1">Cell membrane</location>
        <topology evidence="1">Multi-pass membrane protein</topology>
    </subcellularLocation>
</comment>
<dbReference type="FunFam" id="3.40.50.300:FF:000221">
    <property type="entry name" value="Multidrug ABC transporter ATP-binding protein"/>
    <property type="match status" value="1"/>
</dbReference>
<dbReference type="eggNOG" id="COG1132">
    <property type="taxonomic scope" value="Bacteria"/>
</dbReference>
<evidence type="ECO:0000256" key="5">
    <source>
        <dbReference type="ARBA" id="ARBA00022741"/>
    </source>
</evidence>
<dbReference type="RefSeq" id="WP_005363929.1">
    <property type="nucleotide sequence ID" value="NZ_DS264286.1"/>
</dbReference>
<evidence type="ECO:0000256" key="2">
    <source>
        <dbReference type="ARBA" id="ARBA00022448"/>
    </source>
</evidence>
<dbReference type="InterPro" id="IPR027417">
    <property type="entry name" value="P-loop_NTPase"/>
</dbReference>
<evidence type="ECO:0000256" key="3">
    <source>
        <dbReference type="ARBA" id="ARBA00022475"/>
    </source>
</evidence>
<proteinExistence type="predicted"/>
<evidence type="ECO:0000259" key="12">
    <source>
        <dbReference type="PROSITE" id="PS50929"/>
    </source>
</evidence>
<keyword evidence="6 13" id="KW-0067">ATP-binding</keyword>
<feature type="transmembrane region" description="Helical" evidence="10">
    <location>
        <begin position="285"/>
        <end position="304"/>
    </location>
</feature>
<evidence type="ECO:0000256" key="7">
    <source>
        <dbReference type="ARBA" id="ARBA00022989"/>
    </source>
</evidence>
<dbReference type="STRING" id="411463.EUBVEN_02439"/>
<evidence type="ECO:0000256" key="1">
    <source>
        <dbReference type="ARBA" id="ARBA00004651"/>
    </source>
</evidence>
<feature type="transmembrane region" description="Helical" evidence="10">
    <location>
        <begin position="253"/>
        <end position="273"/>
    </location>
</feature>
<protein>
    <submittedName>
        <fullName evidence="13">ABC transporter, ATP-binding protein</fullName>
    </submittedName>
</protein>
<dbReference type="InterPro" id="IPR017871">
    <property type="entry name" value="ABC_transporter-like_CS"/>
</dbReference>
<organism evidence="13 14">
    <name type="scientific">Eubacterium ventriosum ATCC 27560</name>
    <dbReference type="NCBI Taxonomy" id="411463"/>
    <lineage>
        <taxon>Bacteria</taxon>
        <taxon>Bacillati</taxon>
        <taxon>Bacillota</taxon>
        <taxon>Clostridia</taxon>
        <taxon>Eubacteriales</taxon>
        <taxon>Eubacteriaceae</taxon>
        <taxon>Eubacterium</taxon>
    </lineage>
</organism>
<dbReference type="AlphaFoldDB" id="A5Z9P3"/>
<evidence type="ECO:0000256" key="9">
    <source>
        <dbReference type="SAM" id="Coils"/>
    </source>
</evidence>
<dbReference type="OrthoDB" id="9762778at2"/>
<dbReference type="PROSITE" id="PS50893">
    <property type="entry name" value="ABC_TRANSPORTER_2"/>
    <property type="match status" value="1"/>
</dbReference>
<evidence type="ECO:0000259" key="11">
    <source>
        <dbReference type="PROSITE" id="PS50893"/>
    </source>
</evidence>
<dbReference type="SUPFAM" id="SSF52540">
    <property type="entry name" value="P-loop containing nucleoside triphosphate hydrolases"/>
    <property type="match status" value="1"/>
</dbReference>
<dbReference type="InterPro" id="IPR003593">
    <property type="entry name" value="AAA+_ATPase"/>
</dbReference>
<dbReference type="InterPro" id="IPR039421">
    <property type="entry name" value="Type_1_exporter"/>
</dbReference>
<feature type="coiled-coil region" evidence="9">
    <location>
        <begin position="185"/>
        <end position="212"/>
    </location>
</feature>
<sequence length="588" mass="65166">MKKESALSKLFKYAGNYKYLTIASWVLSAVSALIALSPFYFIWKIIKEVLDVSPKFSQAQNLSEYGWKAVGFALLSMIIYIGALMCSHIAAFRVQAAIRSSLMKHILTLPMGIMESEGTGKIRKIVNESSAATETYLAHQLPDKAGAVATPVGLLALLLVFDWRLGLLSLIPVVLSFAIMGTMAGSRMKTKMEEYQNALEEMSAEAVEYVRGIPVVKTFGQSVFSFKKFKNSIEKYKKWVIAYTKELRLPMTFYTTIINAVFAVLIGAGFMLAGGNYDNKFLLNLLFYIIITPIITVTLSKIMYSSENEMIVEDAIKRIESILEKRPLPEAKEEKKISKASIKFDNVTFRYENAGKNALNNVRLEIKEGEHVAFVGPSGGGKTTLASLIARFFDTTEGAITIGGVNIKDIPTKQLMSMVSFVFQDSKLLKMSILDNVKMGRKDATREEVIEALKNAQCEDIIEKFPNGVDTVIGSKGTYVSGGEAQRLSIARAMLKDAPILILDEATAFADPDNETKVQQAFSQLSKGKTVIMIAHRLSSVVDADKTFVLKDGEIVEVGTHKELVEKDGLYAHMWNEYNKSVKWKVGA</sequence>
<dbReference type="Pfam" id="PF00005">
    <property type="entry name" value="ABC_tran"/>
    <property type="match status" value="1"/>
</dbReference>
<feature type="transmembrane region" description="Helical" evidence="10">
    <location>
        <begin position="20"/>
        <end position="43"/>
    </location>
</feature>
<dbReference type="GO" id="GO:0005886">
    <property type="term" value="C:plasma membrane"/>
    <property type="evidence" value="ECO:0007669"/>
    <property type="project" value="UniProtKB-SubCell"/>
</dbReference>
<keyword evidence="9" id="KW-0175">Coiled coil</keyword>
<dbReference type="GO" id="GO:0005524">
    <property type="term" value="F:ATP binding"/>
    <property type="evidence" value="ECO:0007669"/>
    <property type="project" value="UniProtKB-KW"/>
</dbReference>
<evidence type="ECO:0000256" key="10">
    <source>
        <dbReference type="SAM" id="Phobius"/>
    </source>
</evidence>
<dbReference type="InterPro" id="IPR036640">
    <property type="entry name" value="ABC1_TM_sf"/>
</dbReference>
<dbReference type="SUPFAM" id="SSF90123">
    <property type="entry name" value="ABC transporter transmembrane region"/>
    <property type="match status" value="1"/>
</dbReference>
<dbReference type="PANTHER" id="PTHR43394">
    <property type="entry name" value="ATP-DEPENDENT PERMEASE MDL1, MITOCHONDRIAL"/>
    <property type="match status" value="1"/>
</dbReference>
<dbReference type="GO" id="GO:0015421">
    <property type="term" value="F:ABC-type oligopeptide transporter activity"/>
    <property type="evidence" value="ECO:0007669"/>
    <property type="project" value="TreeGrafter"/>
</dbReference>
<reference evidence="13 14" key="2">
    <citation type="submission" date="2007-04" db="EMBL/GenBank/DDBJ databases">
        <title>Draft genome sequence of Eubacterium ventriosum (ATCC 27560).</title>
        <authorList>
            <person name="Sudarsanam P."/>
            <person name="Ley R."/>
            <person name="Guruge J."/>
            <person name="Turnbaugh P.J."/>
            <person name="Mahowald M."/>
            <person name="Liep D."/>
            <person name="Gordon J."/>
        </authorList>
    </citation>
    <scope>NUCLEOTIDE SEQUENCE [LARGE SCALE GENOMIC DNA]</scope>
    <source>
        <strain evidence="13 14">ATCC 27560</strain>
    </source>
</reference>
<comment type="caution">
    <text evidence="13">The sequence shown here is derived from an EMBL/GenBank/DDBJ whole genome shotgun (WGS) entry which is preliminary data.</text>
</comment>
<evidence type="ECO:0000256" key="8">
    <source>
        <dbReference type="ARBA" id="ARBA00023136"/>
    </source>
</evidence>
<evidence type="ECO:0000313" key="13">
    <source>
        <dbReference type="EMBL" id="EDM50487.1"/>
    </source>
</evidence>
<reference evidence="13 14" key="1">
    <citation type="submission" date="2007-03" db="EMBL/GenBank/DDBJ databases">
        <authorList>
            <person name="Fulton L."/>
            <person name="Clifton S."/>
            <person name="Fulton B."/>
            <person name="Xu J."/>
            <person name="Minx P."/>
            <person name="Pepin K.H."/>
            <person name="Johnson M."/>
            <person name="Thiruvilangam P."/>
            <person name="Bhonagiri V."/>
            <person name="Nash W.E."/>
            <person name="Mardis E.R."/>
            <person name="Wilson R.K."/>
        </authorList>
    </citation>
    <scope>NUCLEOTIDE SEQUENCE [LARGE SCALE GENOMIC DNA]</scope>
    <source>
        <strain evidence="13 14">ATCC 27560</strain>
    </source>
</reference>
<dbReference type="SMART" id="SM00382">
    <property type="entry name" value="AAA"/>
    <property type="match status" value="1"/>
</dbReference>
<dbReference type="HOGENOM" id="CLU_000604_84_9_9"/>
<dbReference type="InterPro" id="IPR011527">
    <property type="entry name" value="ABC1_TM_dom"/>
</dbReference>
<dbReference type="PROSITE" id="PS00211">
    <property type="entry name" value="ABC_TRANSPORTER_1"/>
    <property type="match status" value="1"/>
</dbReference>
<evidence type="ECO:0000313" key="14">
    <source>
        <dbReference type="Proteomes" id="UP000006000"/>
    </source>
</evidence>
<feature type="transmembrane region" description="Helical" evidence="10">
    <location>
        <begin position="69"/>
        <end position="94"/>
    </location>
</feature>
<gene>
    <name evidence="13" type="ORF">EUBVEN_02439</name>
</gene>
<dbReference type="CDD" id="cd07346">
    <property type="entry name" value="ABC_6TM_exporters"/>
    <property type="match status" value="1"/>
</dbReference>
<dbReference type="PANTHER" id="PTHR43394:SF1">
    <property type="entry name" value="ATP-BINDING CASSETTE SUB-FAMILY B MEMBER 10, MITOCHONDRIAL"/>
    <property type="match status" value="1"/>
</dbReference>
<name>A5Z9P3_9FIRM</name>
<evidence type="ECO:0000256" key="6">
    <source>
        <dbReference type="ARBA" id="ARBA00022840"/>
    </source>
</evidence>